<name>A0ABQ9J2R3_9CUCU</name>
<organism evidence="1 2">
    <name type="scientific">Molorchus minor</name>
    <dbReference type="NCBI Taxonomy" id="1323400"/>
    <lineage>
        <taxon>Eukaryota</taxon>
        <taxon>Metazoa</taxon>
        <taxon>Ecdysozoa</taxon>
        <taxon>Arthropoda</taxon>
        <taxon>Hexapoda</taxon>
        <taxon>Insecta</taxon>
        <taxon>Pterygota</taxon>
        <taxon>Neoptera</taxon>
        <taxon>Endopterygota</taxon>
        <taxon>Coleoptera</taxon>
        <taxon>Polyphaga</taxon>
        <taxon>Cucujiformia</taxon>
        <taxon>Chrysomeloidea</taxon>
        <taxon>Cerambycidae</taxon>
        <taxon>Lamiinae</taxon>
        <taxon>Monochamini</taxon>
        <taxon>Molorchus</taxon>
    </lineage>
</organism>
<comment type="caution">
    <text evidence="1">The sequence shown here is derived from an EMBL/GenBank/DDBJ whole genome shotgun (WGS) entry which is preliminary data.</text>
</comment>
<reference evidence="1" key="1">
    <citation type="journal article" date="2023" name="Insect Mol. Biol.">
        <title>Genome sequencing provides insights into the evolution of gene families encoding plant cell wall-degrading enzymes in longhorned beetles.</title>
        <authorList>
            <person name="Shin N.R."/>
            <person name="Okamura Y."/>
            <person name="Kirsch R."/>
            <person name="Pauchet Y."/>
        </authorList>
    </citation>
    <scope>NUCLEOTIDE SEQUENCE</scope>
    <source>
        <strain evidence="1">MMC_N1</strain>
    </source>
</reference>
<dbReference type="EMBL" id="JAPWTJ010001395">
    <property type="protein sequence ID" value="KAJ8972056.1"/>
    <property type="molecule type" value="Genomic_DNA"/>
</dbReference>
<keyword evidence="2" id="KW-1185">Reference proteome</keyword>
<dbReference type="Proteomes" id="UP001162164">
    <property type="component" value="Unassembled WGS sequence"/>
</dbReference>
<evidence type="ECO:0000313" key="1">
    <source>
        <dbReference type="EMBL" id="KAJ8972056.1"/>
    </source>
</evidence>
<evidence type="ECO:0000313" key="2">
    <source>
        <dbReference type="Proteomes" id="UP001162164"/>
    </source>
</evidence>
<protein>
    <submittedName>
        <fullName evidence="1">Uncharacterized protein</fullName>
    </submittedName>
</protein>
<proteinExistence type="predicted"/>
<accession>A0ABQ9J2R3</accession>
<gene>
    <name evidence="1" type="ORF">NQ317_010925</name>
</gene>
<sequence>MATPGLHGKKQITDRPIPTHFPTISVGSVFIGGRGVGGYWAFQITATTNVKFSVYPYVLYEEFSTSTVPAKVDFSLSIINPLDRNQFLDENSNCRQVCLYCKEPQHP</sequence>